<evidence type="ECO:0000313" key="1">
    <source>
        <dbReference type="EMBL" id="KZP30688.1"/>
    </source>
</evidence>
<reference evidence="1 2" key="1">
    <citation type="journal article" date="2016" name="Mol. Biol. Evol.">
        <title>Comparative Genomics of Early-Diverging Mushroom-Forming Fungi Provides Insights into the Origins of Lignocellulose Decay Capabilities.</title>
        <authorList>
            <person name="Nagy L.G."/>
            <person name="Riley R."/>
            <person name="Tritt A."/>
            <person name="Adam C."/>
            <person name="Daum C."/>
            <person name="Floudas D."/>
            <person name="Sun H."/>
            <person name="Yadav J.S."/>
            <person name="Pangilinan J."/>
            <person name="Larsson K.H."/>
            <person name="Matsuura K."/>
            <person name="Barry K."/>
            <person name="Labutti K."/>
            <person name="Kuo R."/>
            <person name="Ohm R.A."/>
            <person name="Bhattacharya S.S."/>
            <person name="Shirouzu T."/>
            <person name="Yoshinaga Y."/>
            <person name="Martin F.M."/>
            <person name="Grigoriev I.V."/>
            <person name="Hibbett D.S."/>
        </authorList>
    </citation>
    <scope>NUCLEOTIDE SEQUENCE [LARGE SCALE GENOMIC DNA]</scope>
    <source>
        <strain evidence="1 2">CBS 109695</strain>
    </source>
</reference>
<organism evidence="1 2">
    <name type="scientific">Athelia psychrophila</name>
    <dbReference type="NCBI Taxonomy" id="1759441"/>
    <lineage>
        <taxon>Eukaryota</taxon>
        <taxon>Fungi</taxon>
        <taxon>Dikarya</taxon>
        <taxon>Basidiomycota</taxon>
        <taxon>Agaricomycotina</taxon>
        <taxon>Agaricomycetes</taxon>
        <taxon>Agaricomycetidae</taxon>
        <taxon>Atheliales</taxon>
        <taxon>Atheliaceae</taxon>
        <taxon>Athelia</taxon>
    </lineage>
</organism>
<protein>
    <submittedName>
        <fullName evidence="1">Uncharacterized protein</fullName>
    </submittedName>
</protein>
<keyword evidence="2" id="KW-1185">Reference proteome</keyword>
<dbReference type="Proteomes" id="UP000076532">
    <property type="component" value="Unassembled WGS sequence"/>
</dbReference>
<dbReference type="EMBL" id="KV417492">
    <property type="protein sequence ID" value="KZP30688.1"/>
    <property type="molecule type" value="Genomic_DNA"/>
</dbReference>
<gene>
    <name evidence="1" type="ORF">FIBSPDRAFT_978711</name>
</gene>
<accession>A0A166TJN3</accession>
<evidence type="ECO:0000313" key="2">
    <source>
        <dbReference type="Proteomes" id="UP000076532"/>
    </source>
</evidence>
<name>A0A166TJN3_9AGAM</name>
<sequence length="191" mass="21857">MIIQAFLRGPKRVAAGCRYVASHPDSLSFQAQYLRLWGRLRCRKIRAGKTTTIEYIRQGGSRTPLTSYSRGFLYLRTPPRTPSTAGEQLAYTIPPHRQRLPPIICVGRRFASPERETDSNMVMAKRRWFCYDYLLLLADGLVNDTIIADSQAMKRQRSATSRSIIHSLGQSFRVDFNCKTLNLNFVRFGAH</sequence>
<proteinExistence type="predicted"/>
<dbReference type="AlphaFoldDB" id="A0A166TJN3"/>